<evidence type="ECO:0000256" key="1">
    <source>
        <dbReference type="ARBA" id="ARBA00004613"/>
    </source>
</evidence>
<dbReference type="PROSITE" id="PS51995">
    <property type="entry name" value="ATLF"/>
    <property type="match status" value="1"/>
</dbReference>
<evidence type="ECO:0000259" key="3">
    <source>
        <dbReference type="PROSITE" id="PS51995"/>
    </source>
</evidence>
<dbReference type="SUPFAM" id="SSF55486">
    <property type="entry name" value="Metalloproteases ('zincins'), catalytic domain"/>
    <property type="match status" value="1"/>
</dbReference>
<dbReference type="InterPro" id="IPR014781">
    <property type="entry name" value="Anthrax_toxin_lethal/edema_N/C"/>
</dbReference>
<organism evidence="4 5">
    <name type="scientific">Metabacillus malikii</name>
    <dbReference type="NCBI Taxonomy" id="1504265"/>
    <lineage>
        <taxon>Bacteria</taxon>
        <taxon>Bacillati</taxon>
        <taxon>Bacillota</taxon>
        <taxon>Bacilli</taxon>
        <taxon>Bacillales</taxon>
        <taxon>Bacillaceae</taxon>
        <taxon>Metabacillus</taxon>
    </lineage>
</organism>
<comment type="caution">
    <text evidence="4">The sequence shown here is derived from an EMBL/GenBank/DDBJ whole genome shotgun (WGS) entry which is preliminary data.</text>
</comment>
<evidence type="ECO:0000313" key="4">
    <source>
        <dbReference type="EMBL" id="MDQ0228851.1"/>
    </source>
</evidence>
<protein>
    <recommendedName>
        <fullName evidence="3">ATLF-like domain-containing protein</fullName>
    </recommendedName>
</protein>
<proteinExistence type="predicted"/>
<dbReference type="Pfam" id="PF07737">
    <property type="entry name" value="ATLF"/>
    <property type="match status" value="1"/>
</dbReference>
<dbReference type="InterPro" id="IPR024079">
    <property type="entry name" value="MetalloPept_cat_dom_sf"/>
</dbReference>
<keyword evidence="2" id="KW-0964">Secreted</keyword>
<gene>
    <name evidence="4" type="ORF">J2S19_000101</name>
</gene>
<evidence type="ECO:0000256" key="2">
    <source>
        <dbReference type="ARBA" id="ARBA00022525"/>
    </source>
</evidence>
<accession>A0ABT9Z9B0</accession>
<dbReference type="Gene3D" id="3.40.390.10">
    <property type="entry name" value="Collagenase (Catalytic Domain)"/>
    <property type="match status" value="1"/>
</dbReference>
<keyword evidence="5" id="KW-1185">Reference proteome</keyword>
<dbReference type="Proteomes" id="UP001234495">
    <property type="component" value="Unassembled WGS sequence"/>
</dbReference>
<name>A0ABT9Z9B0_9BACI</name>
<dbReference type="EMBL" id="JAUSUD010000001">
    <property type="protein sequence ID" value="MDQ0228851.1"/>
    <property type="molecule type" value="Genomic_DNA"/>
</dbReference>
<feature type="domain" description="ATLF-like" evidence="3">
    <location>
        <begin position="45"/>
        <end position="232"/>
    </location>
</feature>
<dbReference type="RefSeq" id="WP_307335595.1">
    <property type="nucleotide sequence ID" value="NZ_JAUSUD010000001.1"/>
</dbReference>
<evidence type="ECO:0000313" key="5">
    <source>
        <dbReference type="Proteomes" id="UP001234495"/>
    </source>
</evidence>
<dbReference type="CDD" id="cd20183">
    <property type="entry name" value="M34_PPEP"/>
    <property type="match status" value="1"/>
</dbReference>
<reference evidence="4 5" key="1">
    <citation type="submission" date="2023-07" db="EMBL/GenBank/DDBJ databases">
        <title>Genomic Encyclopedia of Type Strains, Phase IV (KMG-IV): sequencing the most valuable type-strain genomes for metagenomic binning, comparative biology and taxonomic classification.</title>
        <authorList>
            <person name="Goeker M."/>
        </authorList>
    </citation>
    <scope>NUCLEOTIDE SEQUENCE [LARGE SCALE GENOMIC DNA]</scope>
    <source>
        <strain evidence="4 5">DSM 29005</strain>
    </source>
</reference>
<dbReference type="InterPro" id="IPR047568">
    <property type="entry name" value="ATLF-like_dom"/>
</dbReference>
<sequence length="239" mass="27656">MRKGFFIFFCFFITIPIFFLIGASQLQGIKLSTYTFQKVAFSLSKPVLGEIVFLPESAFNEEEVITMLNNLEKIDNNILNLAEKKDIKIKLFKGSLTEQDGLQRLKSDKPRGYTNNDPNWESVPGMSEESTVYVKIGHSEYGKGHSSVALELHEFAHAIDRQVFFYVRKDPMFISIWKQEADRLFPSQHYFVNFAEEYFAEAFAMYYYNSKTNEALFKTAPLTYSFLQSLEMKAAELVK</sequence>
<comment type="subcellular location">
    <subcellularLocation>
        <location evidence="1">Secreted</location>
    </subcellularLocation>
</comment>